<dbReference type="InterPro" id="IPR003497">
    <property type="entry name" value="BRO_N_domain"/>
</dbReference>
<dbReference type="RefSeq" id="WP_386196730.1">
    <property type="nucleotide sequence ID" value="NZ_JBHSBC010000056.1"/>
</dbReference>
<dbReference type="SMART" id="SM01040">
    <property type="entry name" value="Bro-N"/>
    <property type="match status" value="1"/>
</dbReference>
<dbReference type="Proteomes" id="UP001595698">
    <property type="component" value="Unassembled WGS sequence"/>
</dbReference>
<gene>
    <name evidence="2" type="ORF">ACFOYY_40490</name>
</gene>
<accession>A0ABV8FGS4</accession>
<evidence type="ECO:0000313" key="2">
    <source>
        <dbReference type="EMBL" id="MFC3986467.1"/>
    </source>
</evidence>
<organism evidence="2 3">
    <name type="scientific">Streptosporangium jomthongense</name>
    <dbReference type="NCBI Taxonomy" id="1193683"/>
    <lineage>
        <taxon>Bacteria</taxon>
        <taxon>Bacillati</taxon>
        <taxon>Actinomycetota</taxon>
        <taxon>Actinomycetes</taxon>
        <taxon>Streptosporangiales</taxon>
        <taxon>Streptosporangiaceae</taxon>
        <taxon>Streptosporangium</taxon>
    </lineage>
</organism>
<proteinExistence type="predicted"/>
<dbReference type="Pfam" id="PF02498">
    <property type="entry name" value="Bro-N"/>
    <property type="match status" value="1"/>
</dbReference>
<sequence length="305" mass="33780">MFDAISGANFLCPDGRLGPTARAADPKEIDLSELSWFGAVGDTPGADSGVIHYPQTGQSLRWVKIDGVVWLHFADLCKGTGHSNPRSAINLVEEEDKRKIDMREVSAGHPAVNFLTAANKGNAEAWFVNEDGFATLGLAGRGDGPKVFRRWVVKVVIPRFRQMTTEPSRKELALMVVRSEEERERAIAERNAARLALEAAAEKVEVYDEWLDPDNAVETTDFAKRLGLRSAQELNGLMQRCGIVRKDTNPRTRKSRNLPTADWGHCFKVVPTKIPTGGFVDVAWILPEGQLEIVEELRNHGLIDV</sequence>
<evidence type="ECO:0000259" key="1">
    <source>
        <dbReference type="PROSITE" id="PS51750"/>
    </source>
</evidence>
<dbReference type="PROSITE" id="PS51750">
    <property type="entry name" value="BRO_N"/>
    <property type="match status" value="1"/>
</dbReference>
<name>A0ABV8FGS4_9ACTN</name>
<comment type="caution">
    <text evidence="2">The sequence shown here is derived from an EMBL/GenBank/DDBJ whole genome shotgun (WGS) entry which is preliminary data.</text>
</comment>
<keyword evidence="3" id="KW-1185">Reference proteome</keyword>
<protein>
    <submittedName>
        <fullName evidence="2">BRO family protein</fullName>
    </submittedName>
</protein>
<feature type="domain" description="Bro-N" evidence="1">
    <location>
        <begin position="45"/>
        <end position="164"/>
    </location>
</feature>
<dbReference type="EMBL" id="JBHSBC010000056">
    <property type="protein sequence ID" value="MFC3986467.1"/>
    <property type="molecule type" value="Genomic_DNA"/>
</dbReference>
<evidence type="ECO:0000313" key="3">
    <source>
        <dbReference type="Proteomes" id="UP001595698"/>
    </source>
</evidence>
<reference evidence="3" key="1">
    <citation type="journal article" date="2019" name="Int. J. Syst. Evol. Microbiol.">
        <title>The Global Catalogue of Microorganisms (GCM) 10K type strain sequencing project: providing services to taxonomists for standard genome sequencing and annotation.</title>
        <authorList>
            <consortium name="The Broad Institute Genomics Platform"/>
            <consortium name="The Broad Institute Genome Sequencing Center for Infectious Disease"/>
            <person name="Wu L."/>
            <person name="Ma J."/>
        </authorList>
    </citation>
    <scope>NUCLEOTIDE SEQUENCE [LARGE SCALE GENOMIC DNA]</scope>
    <source>
        <strain evidence="3">TBRC 7912</strain>
    </source>
</reference>